<accession>A0A9D4IK71</accession>
<protein>
    <submittedName>
        <fullName evidence="1">Uncharacterized protein</fullName>
    </submittedName>
</protein>
<reference evidence="1" key="2">
    <citation type="submission" date="2020-11" db="EMBL/GenBank/DDBJ databases">
        <authorList>
            <person name="McCartney M.A."/>
            <person name="Auch B."/>
            <person name="Kono T."/>
            <person name="Mallez S."/>
            <person name="Becker A."/>
            <person name="Gohl D.M."/>
            <person name="Silverstein K.A.T."/>
            <person name="Koren S."/>
            <person name="Bechman K.B."/>
            <person name="Herman A."/>
            <person name="Abrahante J.E."/>
            <person name="Garbe J."/>
        </authorList>
    </citation>
    <scope>NUCLEOTIDE SEQUENCE</scope>
    <source>
        <strain evidence="1">Duluth1</strain>
        <tissue evidence="1">Whole animal</tissue>
    </source>
</reference>
<dbReference type="InterPro" id="IPR008983">
    <property type="entry name" value="Tumour_necrosis_fac-like_dom"/>
</dbReference>
<evidence type="ECO:0000313" key="2">
    <source>
        <dbReference type="Proteomes" id="UP000828390"/>
    </source>
</evidence>
<dbReference type="EMBL" id="JAIWYP010000009">
    <property type="protein sequence ID" value="KAH3776029.1"/>
    <property type="molecule type" value="Genomic_DNA"/>
</dbReference>
<keyword evidence="2" id="KW-1185">Reference proteome</keyword>
<comment type="caution">
    <text evidence="1">The sequence shown here is derived from an EMBL/GenBank/DDBJ whole genome shotgun (WGS) entry which is preliminary data.</text>
</comment>
<dbReference type="SUPFAM" id="SSF49842">
    <property type="entry name" value="TNF-like"/>
    <property type="match status" value="1"/>
</dbReference>
<name>A0A9D4IK71_DREPO</name>
<dbReference type="AlphaFoldDB" id="A0A9D4IK71"/>
<organism evidence="1 2">
    <name type="scientific">Dreissena polymorpha</name>
    <name type="common">Zebra mussel</name>
    <name type="synonym">Mytilus polymorpha</name>
    <dbReference type="NCBI Taxonomy" id="45954"/>
    <lineage>
        <taxon>Eukaryota</taxon>
        <taxon>Metazoa</taxon>
        <taxon>Spiralia</taxon>
        <taxon>Lophotrochozoa</taxon>
        <taxon>Mollusca</taxon>
        <taxon>Bivalvia</taxon>
        <taxon>Autobranchia</taxon>
        <taxon>Heteroconchia</taxon>
        <taxon>Euheterodonta</taxon>
        <taxon>Imparidentia</taxon>
        <taxon>Neoheterodontei</taxon>
        <taxon>Myida</taxon>
        <taxon>Dreissenoidea</taxon>
        <taxon>Dreissenidae</taxon>
        <taxon>Dreissena</taxon>
    </lineage>
</organism>
<dbReference type="Gene3D" id="2.60.120.40">
    <property type="match status" value="1"/>
</dbReference>
<evidence type="ECO:0000313" key="1">
    <source>
        <dbReference type="EMBL" id="KAH3776029.1"/>
    </source>
</evidence>
<gene>
    <name evidence="1" type="ORF">DPMN_177440</name>
</gene>
<proteinExistence type="predicted"/>
<sequence length="134" mass="15137">MNLLRLVCDLLAEDQILSMGKVLFCAIKEGPHPSLGFLRHGVLPQNGRLILPLTGTYLIYSSFHHRLQCSLSGKHATADETPLARHAMYRFNIRLGIDQELATTLTAIVQHSLNLKLKYLHWWSCGPVMKFLSN</sequence>
<reference evidence="1" key="1">
    <citation type="journal article" date="2019" name="bioRxiv">
        <title>The Genome of the Zebra Mussel, Dreissena polymorpha: A Resource for Invasive Species Research.</title>
        <authorList>
            <person name="McCartney M.A."/>
            <person name="Auch B."/>
            <person name="Kono T."/>
            <person name="Mallez S."/>
            <person name="Zhang Y."/>
            <person name="Obille A."/>
            <person name="Becker A."/>
            <person name="Abrahante J.E."/>
            <person name="Garbe J."/>
            <person name="Badalamenti J.P."/>
            <person name="Herman A."/>
            <person name="Mangelson H."/>
            <person name="Liachko I."/>
            <person name="Sullivan S."/>
            <person name="Sone E.D."/>
            <person name="Koren S."/>
            <person name="Silverstein K.A.T."/>
            <person name="Beckman K.B."/>
            <person name="Gohl D.M."/>
        </authorList>
    </citation>
    <scope>NUCLEOTIDE SEQUENCE</scope>
    <source>
        <strain evidence="1">Duluth1</strain>
        <tissue evidence="1">Whole animal</tissue>
    </source>
</reference>
<dbReference type="Proteomes" id="UP000828390">
    <property type="component" value="Unassembled WGS sequence"/>
</dbReference>